<comment type="caution">
    <text evidence="10">The sequence shown here is derived from an EMBL/GenBank/DDBJ whole genome shotgun (WGS) entry which is preliminary data.</text>
</comment>
<keyword evidence="4" id="KW-0862">Zinc</keyword>
<dbReference type="Gene3D" id="1.20.1510.10">
    <property type="entry name" value="Cation efflux protein transmembrane domain"/>
    <property type="match status" value="1"/>
</dbReference>
<keyword evidence="6" id="KW-0406">Ion transport</keyword>
<keyword evidence="7 8" id="KW-0472">Membrane</keyword>
<evidence type="ECO:0000256" key="6">
    <source>
        <dbReference type="ARBA" id="ARBA00023065"/>
    </source>
</evidence>
<accession>A0ABV7HPP1</accession>
<feature type="transmembrane region" description="Helical" evidence="8">
    <location>
        <begin position="125"/>
        <end position="148"/>
    </location>
</feature>
<dbReference type="InterPro" id="IPR002524">
    <property type="entry name" value="Cation_efflux"/>
</dbReference>
<feature type="transmembrane region" description="Helical" evidence="8">
    <location>
        <begin position="207"/>
        <end position="224"/>
    </location>
</feature>
<name>A0ABV7HPP1_9GAMM</name>
<sequence>MAVGDSRQRYHDHRFDEGNPLGERNTLWAVILTAVMMVAEITGGWVFNSMALLADGWHMSSHTLALGLAVIAYAAARRYAAHPRFTFGTWKIEVLGGFTGAIFLLGIAGLMLFQSVERLMSPTQIHYQQAIVVAVLGLLVNLACAWLLKDGHHHHHHGDHSHEHDHGHDLNLRAAYLHVLTDALTSVLAIVALIGGLLWGAVWLDPMMGIVGAGVVSVWAVGLIKDTGKVLLDAEMDAPIAQRLNAQLQASLGTMEITDYHLWRVGREHYACILSVTTSDATITPDHVKQLFNDNRQLVHVTVEVNYDG</sequence>
<reference evidence="11" key="1">
    <citation type="journal article" date="2019" name="Int. J. Syst. Evol. Microbiol.">
        <title>The Global Catalogue of Microorganisms (GCM) 10K type strain sequencing project: providing services to taxonomists for standard genome sequencing and annotation.</title>
        <authorList>
            <consortium name="The Broad Institute Genomics Platform"/>
            <consortium name="The Broad Institute Genome Sequencing Center for Infectious Disease"/>
            <person name="Wu L."/>
            <person name="Ma J."/>
        </authorList>
    </citation>
    <scope>NUCLEOTIDE SEQUENCE [LARGE SCALE GENOMIC DNA]</scope>
    <source>
        <strain evidence="11">KCTC 52141</strain>
    </source>
</reference>
<proteinExistence type="predicted"/>
<feature type="transmembrane region" description="Helical" evidence="8">
    <location>
        <begin position="27"/>
        <end position="47"/>
    </location>
</feature>
<evidence type="ECO:0000256" key="5">
    <source>
        <dbReference type="ARBA" id="ARBA00022989"/>
    </source>
</evidence>
<evidence type="ECO:0000259" key="9">
    <source>
        <dbReference type="Pfam" id="PF01545"/>
    </source>
</evidence>
<dbReference type="InterPro" id="IPR027469">
    <property type="entry name" value="Cation_efflux_TMD_sf"/>
</dbReference>
<dbReference type="PANTHER" id="PTHR45755:SF4">
    <property type="entry name" value="ZINC TRANSPORTER 7"/>
    <property type="match status" value="1"/>
</dbReference>
<evidence type="ECO:0000256" key="8">
    <source>
        <dbReference type="SAM" id="Phobius"/>
    </source>
</evidence>
<comment type="subcellular location">
    <subcellularLocation>
        <location evidence="1">Membrane</location>
        <topology evidence="1">Multi-pass membrane protein</topology>
    </subcellularLocation>
</comment>
<organism evidence="10 11">
    <name type="scientific">Gilvimarinus japonicus</name>
    <dbReference type="NCBI Taxonomy" id="1796469"/>
    <lineage>
        <taxon>Bacteria</taxon>
        <taxon>Pseudomonadati</taxon>
        <taxon>Pseudomonadota</taxon>
        <taxon>Gammaproteobacteria</taxon>
        <taxon>Cellvibrionales</taxon>
        <taxon>Cellvibrionaceae</taxon>
        <taxon>Gilvimarinus</taxon>
    </lineage>
</organism>
<keyword evidence="4" id="KW-0864">Zinc transport</keyword>
<keyword evidence="3 8" id="KW-0812">Transmembrane</keyword>
<dbReference type="Pfam" id="PF01545">
    <property type="entry name" value="Cation_efflux"/>
    <property type="match status" value="1"/>
</dbReference>
<feature type="transmembrane region" description="Helical" evidence="8">
    <location>
        <begin position="59"/>
        <end position="80"/>
    </location>
</feature>
<evidence type="ECO:0000256" key="1">
    <source>
        <dbReference type="ARBA" id="ARBA00004141"/>
    </source>
</evidence>
<feature type="domain" description="Cation efflux protein transmembrane" evidence="9">
    <location>
        <begin position="29"/>
        <end position="232"/>
    </location>
</feature>
<evidence type="ECO:0000256" key="2">
    <source>
        <dbReference type="ARBA" id="ARBA00022448"/>
    </source>
</evidence>
<feature type="transmembrane region" description="Helical" evidence="8">
    <location>
        <begin position="179"/>
        <end position="201"/>
    </location>
</feature>
<feature type="transmembrane region" description="Helical" evidence="8">
    <location>
        <begin position="92"/>
        <end position="113"/>
    </location>
</feature>
<evidence type="ECO:0000313" key="11">
    <source>
        <dbReference type="Proteomes" id="UP001595548"/>
    </source>
</evidence>
<evidence type="ECO:0000313" key="10">
    <source>
        <dbReference type="EMBL" id="MFC3155717.1"/>
    </source>
</evidence>
<dbReference type="NCBIfam" id="NF033827">
    <property type="entry name" value="CDF_efflux_DmeF"/>
    <property type="match status" value="1"/>
</dbReference>
<dbReference type="EMBL" id="JBHRTL010000006">
    <property type="protein sequence ID" value="MFC3155717.1"/>
    <property type="molecule type" value="Genomic_DNA"/>
</dbReference>
<dbReference type="InterPro" id="IPR045316">
    <property type="entry name" value="Msc2-like"/>
</dbReference>
<evidence type="ECO:0000256" key="3">
    <source>
        <dbReference type="ARBA" id="ARBA00022692"/>
    </source>
</evidence>
<dbReference type="SUPFAM" id="SSF161111">
    <property type="entry name" value="Cation efflux protein transmembrane domain-like"/>
    <property type="match status" value="1"/>
</dbReference>
<protein>
    <submittedName>
        <fullName evidence="10">CDF family Co(II)/Ni(II) efflux transporter DmeF</fullName>
    </submittedName>
</protein>
<dbReference type="PANTHER" id="PTHR45755">
    <property type="match status" value="1"/>
</dbReference>
<dbReference type="NCBIfam" id="TIGR01297">
    <property type="entry name" value="CDF"/>
    <property type="match status" value="1"/>
</dbReference>
<dbReference type="RefSeq" id="WP_382416574.1">
    <property type="nucleotide sequence ID" value="NZ_AP031500.1"/>
</dbReference>
<evidence type="ECO:0000256" key="7">
    <source>
        <dbReference type="ARBA" id="ARBA00023136"/>
    </source>
</evidence>
<keyword evidence="5 8" id="KW-1133">Transmembrane helix</keyword>
<keyword evidence="11" id="KW-1185">Reference proteome</keyword>
<gene>
    <name evidence="10" type="primary">dmeF</name>
    <name evidence="10" type="ORF">ACFOEB_10945</name>
</gene>
<dbReference type="InterPro" id="IPR058533">
    <property type="entry name" value="Cation_efflux_TM"/>
</dbReference>
<evidence type="ECO:0000256" key="4">
    <source>
        <dbReference type="ARBA" id="ARBA00022906"/>
    </source>
</evidence>
<dbReference type="Proteomes" id="UP001595548">
    <property type="component" value="Unassembled WGS sequence"/>
</dbReference>
<keyword evidence="2" id="KW-0813">Transport</keyword>